<comment type="similarity">
    <text evidence="3 10">Belongs to the ATPase gamma chain family.</text>
</comment>
<dbReference type="GO" id="GO:0005524">
    <property type="term" value="F:ATP binding"/>
    <property type="evidence" value="ECO:0007669"/>
    <property type="project" value="UniProtKB-UniRule"/>
</dbReference>
<protein>
    <recommendedName>
        <fullName evidence="10">ATP synthase gamma chain</fullName>
    </recommendedName>
    <alternativeName>
        <fullName evidence="10">ATP synthase F1 sector gamma subunit</fullName>
    </alternativeName>
    <alternativeName>
        <fullName evidence="10">F-ATPase gamma subunit</fullName>
    </alternativeName>
</protein>
<comment type="subunit">
    <text evidence="10">F-type ATPases have 2 components, CF(1) - the catalytic core - and CF(0) - the membrane proton channel. CF(1) has five subunits: alpha(3), beta(3), gamma(1), delta(1), epsilon(1). CF(0) has three main subunits: a, b and c.</text>
</comment>
<dbReference type="InterPro" id="IPR000131">
    <property type="entry name" value="ATP_synth_F1_gsu"/>
</dbReference>
<keyword evidence="4 10" id="KW-0813">Transport</keyword>
<keyword evidence="5 10" id="KW-0375">Hydrogen ion transport</keyword>
<dbReference type="InterPro" id="IPR035968">
    <property type="entry name" value="ATP_synth_F1_ATPase_gsu"/>
</dbReference>
<dbReference type="Gene3D" id="3.40.1380.10">
    <property type="match status" value="1"/>
</dbReference>
<comment type="function">
    <text evidence="1 10">Produces ATP from ADP in the presence of a proton gradient across the membrane. The gamma chain is believed to be important in regulating ATPase activity and the flow of protons through the CF(0) complex.</text>
</comment>
<keyword evidence="6 10" id="KW-0406">Ion transport</keyword>
<evidence type="ECO:0000256" key="4">
    <source>
        <dbReference type="ARBA" id="ARBA00022448"/>
    </source>
</evidence>
<sequence>MANLTREIRRRIRSVRNIAQVTKAMEAVSAAKMRKAQQQVLATRPYAKQAREVLSYIARLTSAESELNPLIHPRPVKRCEILLITADRGLAGGFNANVIRRNAQLMREKRAAGADIAVVTVGKKGREWLLRYDPVVRAEFTGLPDHPTTFHIAPIVRVLMDDFLSGYADEVLMVYTDFVNTIKQVPVVHKLLPVEPAQPSVTMAPEYIFEPSPEAVLNRVLYGFTEVQVLQAIYESLASEHSARMVAMRNATDAAGELIDDLTLTYNKARQSAITSELMDIVGGATALESAETLSGPSRSDWLVAEFDLT</sequence>
<dbReference type="CDD" id="cd12151">
    <property type="entry name" value="F1-ATPase_gamma"/>
    <property type="match status" value="1"/>
</dbReference>
<dbReference type="PANTHER" id="PTHR11693">
    <property type="entry name" value="ATP SYNTHASE GAMMA CHAIN"/>
    <property type="match status" value="1"/>
</dbReference>
<evidence type="ECO:0000256" key="6">
    <source>
        <dbReference type="ARBA" id="ARBA00023065"/>
    </source>
</evidence>
<dbReference type="SUPFAM" id="SSF52943">
    <property type="entry name" value="ATP synthase (F1-ATPase), gamma subunit"/>
    <property type="match status" value="1"/>
</dbReference>
<dbReference type="GO" id="GO:0005886">
    <property type="term" value="C:plasma membrane"/>
    <property type="evidence" value="ECO:0007669"/>
    <property type="project" value="UniProtKB-SubCell"/>
</dbReference>
<comment type="caution">
    <text evidence="11">The sequence shown here is derived from an EMBL/GenBank/DDBJ whole genome shotgun (WGS) entry which is preliminary data.</text>
</comment>
<evidence type="ECO:0000313" key="11">
    <source>
        <dbReference type="EMBL" id="HDX31615.1"/>
    </source>
</evidence>
<evidence type="ECO:0000256" key="3">
    <source>
        <dbReference type="ARBA" id="ARBA00007681"/>
    </source>
</evidence>
<dbReference type="PANTHER" id="PTHR11693:SF22">
    <property type="entry name" value="ATP SYNTHASE SUBUNIT GAMMA, MITOCHONDRIAL"/>
    <property type="match status" value="1"/>
</dbReference>
<evidence type="ECO:0000256" key="5">
    <source>
        <dbReference type="ARBA" id="ARBA00022781"/>
    </source>
</evidence>
<dbReference type="Gene3D" id="1.10.287.80">
    <property type="entry name" value="ATP synthase, gamma subunit, helix hairpin domain"/>
    <property type="match status" value="2"/>
</dbReference>
<keyword evidence="8 10" id="KW-0139">CF(1)</keyword>
<keyword evidence="10" id="KW-1003">Cell membrane</keyword>
<evidence type="ECO:0000256" key="1">
    <source>
        <dbReference type="ARBA" id="ARBA00003456"/>
    </source>
</evidence>
<gene>
    <name evidence="10 11" type="primary">atpG</name>
    <name evidence="11" type="ORF">ENQ20_09000</name>
</gene>
<dbReference type="GO" id="GO:0045259">
    <property type="term" value="C:proton-transporting ATP synthase complex"/>
    <property type="evidence" value="ECO:0007669"/>
    <property type="project" value="UniProtKB-KW"/>
</dbReference>
<dbReference type="GO" id="GO:0046933">
    <property type="term" value="F:proton-transporting ATP synthase activity, rotational mechanism"/>
    <property type="evidence" value="ECO:0007669"/>
    <property type="project" value="UniProtKB-UniRule"/>
</dbReference>
<proteinExistence type="inferred from homology"/>
<dbReference type="AlphaFoldDB" id="A0A7C1FSW6"/>
<evidence type="ECO:0000256" key="10">
    <source>
        <dbReference type="HAMAP-Rule" id="MF_00815"/>
    </source>
</evidence>
<evidence type="ECO:0000256" key="2">
    <source>
        <dbReference type="ARBA" id="ARBA00004170"/>
    </source>
</evidence>
<name>A0A7C1FSW6_9CHLR</name>
<dbReference type="PRINTS" id="PR00126">
    <property type="entry name" value="ATPASEGAMMA"/>
</dbReference>
<organism evidence="11">
    <name type="scientific">Caldilinea aerophila</name>
    <dbReference type="NCBI Taxonomy" id="133453"/>
    <lineage>
        <taxon>Bacteria</taxon>
        <taxon>Bacillati</taxon>
        <taxon>Chloroflexota</taxon>
        <taxon>Caldilineae</taxon>
        <taxon>Caldilineales</taxon>
        <taxon>Caldilineaceae</taxon>
        <taxon>Caldilinea</taxon>
    </lineage>
</organism>
<dbReference type="PROSITE" id="PS00153">
    <property type="entry name" value="ATPASE_GAMMA"/>
    <property type="match status" value="1"/>
</dbReference>
<dbReference type="Pfam" id="PF00231">
    <property type="entry name" value="ATP-synt"/>
    <property type="match status" value="1"/>
</dbReference>
<dbReference type="NCBIfam" id="TIGR01146">
    <property type="entry name" value="ATPsyn_F1gamma"/>
    <property type="match status" value="1"/>
</dbReference>
<accession>A0A7C1FSW6</accession>
<evidence type="ECO:0000256" key="7">
    <source>
        <dbReference type="ARBA" id="ARBA00023136"/>
    </source>
</evidence>
<evidence type="ECO:0000256" key="8">
    <source>
        <dbReference type="ARBA" id="ARBA00023196"/>
    </source>
</evidence>
<keyword evidence="7 10" id="KW-0472">Membrane</keyword>
<keyword evidence="9 10" id="KW-0066">ATP synthesis</keyword>
<reference evidence="11" key="1">
    <citation type="journal article" date="2020" name="mSystems">
        <title>Genome- and Community-Level Interaction Insights into Carbon Utilization and Element Cycling Functions of Hydrothermarchaeota in Hydrothermal Sediment.</title>
        <authorList>
            <person name="Zhou Z."/>
            <person name="Liu Y."/>
            <person name="Xu W."/>
            <person name="Pan J."/>
            <person name="Luo Z.H."/>
            <person name="Li M."/>
        </authorList>
    </citation>
    <scope>NUCLEOTIDE SEQUENCE [LARGE SCALE GENOMIC DNA]</scope>
    <source>
        <strain evidence="11">SpSt-289</strain>
    </source>
</reference>
<comment type="subcellular location">
    <subcellularLocation>
        <location evidence="10">Cell membrane</location>
        <topology evidence="10">Peripheral membrane protein</topology>
    </subcellularLocation>
    <subcellularLocation>
        <location evidence="2">Membrane</location>
        <topology evidence="2">Peripheral membrane protein</topology>
    </subcellularLocation>
</comment>
<dbReference type="GO" id="GO:0042777">
    <property type="term" value="P:proton motive force-driven plasma membrane ATP synthesis"/>
    <property type="evidence" value="ECO:0007669"/>
    <property type="project" value="UniProtKB-UniRule"/>
</dbReference>
<dbReference type="InterPro" id="IPR023632">
    <property type="entry name" value="ATP_synth_F1_gsu_CS"/>
</dbReference>
<dbReference type="EMBL" id="DSMG01000086">
    <property type="protein sequence ID" value="HDX31615.1"/>
    <property type="molecule type" value="Genomic_DNA"/>
</dbReference>
<evidence type="ECO:0000256" key="9">
    <source>
        <dbReference type="ARBA" id="ARBA00023310"/>
    </source>
</evidence>
<dbReference type="HAMAP" id="MF_00815">
    <property type="entry name" value="ATP_synth_gamma_bact"/>
    <property type="match status" value="1"/>
</dbReference>